<dbReference type="PIRSF" id="PIRSF000159">
    <property type="entry name" value="NifJ"/>
    <property type="match status" value="1"/>
</dbReference>
<accession>A0ABZ0I5G1</accession>
<dbReference type="CDD" id="cd07034">
    <property type="entry name" value="TPP_PYR_PFOR_IOR-alpha_like"/>
    <property type="match status" value="1"/>
</dbReference>
<dbReference type="Pfam" id="PF12838">
    <property type="entry name" value="Fer4_7"/>
    <property type="match status" value="1"/>
</dbReference>
<dbReference type="InterPro" id="IPR011895">
    <property type="entry name" value="Pyrv_flavodox_OxRed"/>
</dbReference>
<proteinExistence type="inferred from homology"/>
<dbReference type="EMBL" id="CP136864">
    <property type="protein sequence ID" value="WOJ94764.1"/>
    <property type="molecule type" value="Genomic_DNA"/>
</dbReference>
<dbReference type="PANTHER" id="PTHR32154:SF0">
    <property type="entry name" value="PYRUVATE-FLAVODOXIN OXIDOREDUCTASE-RELATED"/>
    <property type="match status" value="1"/>
</dbReference>
<keyword evidence="5 9" id="KW-0249">Electron transport</keyword>
<evidence type="ECO:0000256" key="7">
    <source>
        <dbReference type="ARBA" id="ARBA00023004"/>
    </source>
</evidence>
<comment type="function">
    <text evidence="9">Oxidoreductase required for the transfer of electrons from pyruvate to flavodoxin.</text>
</comment>
<evidence type="ECO:0000259" key="11">
    <source>
        <dbReference type="PROSITE" id="PS51379"/>
    </source>
</evidence>
<dbReference type="CDD" id="cd03377">
    <property type="entry name" value="TPP_PFOR_PNO"/>
    <property type="match status" value="1"/>
</dbReference>
<dbReference type="Gene3D" id="4.10.780.10">
    <property type="entry name" value="Pyruvate-flavodoxin oxidoreductase, EKR domain"/>
    <property type="match status" value="1"/>
</dbReference>
<evidence type="ECO:0000256" key="5">
    <source>
        <dbReference type="ARBA" id="ARBA00022982"/>
    </source>
</evidence>
<dbReference type="PANTHER" id="PTHR32154">
    <property type="entry name" value="PYRUVATE-FLAVODOXIN OXIDOREDUCTASE-RELATED"/>
    <property type="match status" value="1"/>
</dbReference>
<evidence type="ECO:0000256" key="4">
    <source>
        <dbReference type="ARBA" id="ARBA00022723"/>
    </source>
</evidence>
<dbReference type="InterPro" id="IPR050722">
    <property type="entry name" value="Pyruvate:ferred/Flavod_OxRd"/>
</dbReference>
<dbReference type="PROSITE" id="PS51379">
    <property type="entry name" value="4FE4S_FER_2"/>
    <property type="match status" value="2"/>
</dbReference>
<feature type="domain" description="4Fe-4S ferredoxin-type" evidence="11">
    <location>
        <begin position="689"/>
        <end position="718"/>
    </location>
</feature>
<reference evidence="12 13" key="1">
    <citation type="submission" date="2023-10" db="EMBL/GenBank/DDBJ databases">
        <title>Two novel species belonging to the OM43/NOR5 clade.</title>
        <authorList>
            <person name="Park M."/>
        </authorList>
    </citation>
    <scope>NUCLEOTIDE SEQUENCE [LARGE SCALE GENOMIC DNA]</scope>
    <source>
        <strain evidence="12 13">IMCC43200</strain>
    </source>
</reference>
<dbReference type="RefSeq" id="WP_407349397.1">
    <property type="nucleotide sequence ID" value="NZ_CP136864.1"/>
</dbReference>
<keyword evidence="13" id="KW-1185">Reference proteome</keyword>
<dbReference type="Pfam" id="PF02775">
    <property type="entry name" value="TPP_enzyme_C"/>
    <property type="match status" value="1"/>
</dbReference>
<dbReference type="SUPFAM" id="SSF53323">
    <property type="entry name" value="Pyruvate-ferredoxin oxidoreductase, PFOR, domain III"/>
    <property type="match status" value="1"/>
</dbReference>
<evidence type="ECO:0000313" key="13">
    <source>
        <dbReference type="Proteomes" id="UP001626537"/>
    </source>
</evidence>
<dbReference type="InterPro" id="IPR011766">
    <property type="entry name" value="TPP_enzyme_TPP-bd"/>
</dbReference>
<dbReference type="Gene3D" id="3.40.920.10">
    <property type="entry name" value="Pyruvate-ferredoxin oxidoreductase, PFOR, domain III"/>
    <property type="match status" value="1"/>
</dbReference>
<dbReference type="SUPFAM" id="SSF52922">
    <property type="entry name" value="TK C-terminal domain-like"/>
    <property type="match status" value="1"/>
</dbReference>
<dbReference type="InterPro" id="IPR019456">
    <property type="entry name" value="Pyrv-flavodox_OxRtase_EKR"/>
</dbReference>
<dbReference type="NCBIfam" id="TIGR02176">
    <property type="entry name" value="pyruv_ox_red"/>
    <property type="match status" value="1"/>
</dbReference>
<comment type="similarity">
    <text evidence="1 9">Belongs to the pyruvate:ferredoxin/flavodoxin oxidoreductase family.</text>
</comment>
<dbReference type="Gene3D" id="3.30.70.20">
    <property type="match status" value="1"/>
</dbReference>
<keyword evidence="8" id="KW-0411">Iron-sulfur</keyword>
<keyword evidence="3" id="KW-0004">4Fe-4S</keyword>
<dbReference type="SUPFAM" id="SSF52518">
    <property type="entry name" value="Thiamin diphosphate-binding fold (THDP-binding)"/>
    <property type="match status" value="2"/>
</dbReference>
<dbReference type="PROSITE" id="PS00198">
    <property type="entry name" value="4FE4S_FER_1"/>
    <property type="match status" value="2"/>
</dbReference>
<dbReference type="Pfam" id="PF17147">
    <property type="entry name" value="PFOR_II"/>
    <property type="match status" value="1"/>
</dbReference>
<dbReference type="InterPro" id="IPR029061">
    <property type="entry name" value="THDP-binding"/>
</dbReference>
<gene>
    <name evidence="12" type="primary">nifJ</name>
    <name evidence="12" type="ORF">R0135_06250</name>
</gene>
<comment type="catalytic activity">
    <reaction evidence="9">
        <text>oxidized [flavodoxin] + pyruvate + CoA + 2 H(+) = reduced [flavodoxin] + acetyl-CoA + CO2</text>
        <dbReference type="Rhea" id="RHEA:44140"/>
        <dbReference type="Rhea" id="RHEA-COMP:10622"/>
        <dbReference type="Rhea" id="RHEA-COMP:10623"/>
        <dbReference type="ChEBI" id="CHEBI:15361"/>
        <dbReference type="ChEBI" id="CHEBI:15378"/>
        <dbReference type="ChEBI" id="CHEBI:16526"/>
        <dbReference type="ChEBI" id="CHEBI:57287"/>
        <dbReference type="ChEBI" id="CHEBI:57288"/>
        <dbReference type="ChEBI" id="CHEBI:57618"/>
        <dbReference type="ChEBI" id="CHEBI:58210"/>
    </reaction>
</comment>
<feature type="domain" description="4Fe-4S ferredoxin-type" evidence="11">
    <location>
        <begin position="746"/>
        <end position="775"/>
    </location>
</feature>
<evidence type="ECO:0000256" key="3">
    <source>
        <dbReference type="ARBA" id="ARBA00022485"/>
    </source>
</evidence>
<dbReference type="InterPro" id="IPR037112">
    <property type="entry name" value="Pyrv-flavodox_OxR_EKR_sf"/>
</dbReference>
<dbReference type="Pfam" id="PF01855">
    <property type="entry name" value="POR_N"/>
    <property type="match status" value="1"/>
</dbReference>
<dbReference type="Pfam" id="PF10371">
    <property type="entry name" value="EKR"/>
    <property type="match status" value="1"/>
</dbReference>
<evidence type="ECO:0000256" key="6">
    <source>
        <dbReference type="ARBA" id="ARBA00023002"/>
    </source>
</evidence>
<dbReference type="Proteomes" id="UP001626537">
    <property type="component" value="Chromosome"/>
</dbReference>
<dbReference type="EC" id="1.2.7.-" evidence="9"/>
<name>A0ABZ0I5G1_9GAMM</name>
<evidence type="ECO:0000313" key="12">
    <source>
        <dbReference type="EMBL" id="WOJ94764.1"/>
    </source>
</evidence>
<organism evidence="12 13">
    <name type="scientific">Congregibacter variabilis</name>
    <dbReference type="NCBI Taxonomy" id="3081200"/>
    <lineage>
        <taxon>Bacteria</taxon>
        <taxon>Pseudomonadati</taxon>
        <taxon>Pseudomonadota</taxon>
        <taxon>Gammaproteobacteria</taxon>
        <taxon>Cellvibrionales</taxon>
        <taxon>Halieaceae</taxon>
        <taxon>Congregibacter</taxon>
    </lineage>
</organism>
<dbReference type="InterPro" id="IPR033412">
    <property type="entry name" value="PFOR_II"/>
</dbReference>
<keyword evidence="12" id="KW-0670">Pyruvate</keyword>
<dbReference type="InterPro" id="IPR002869">
    <property type="entry name" value="Pyrv_flavodox_OxRed_cen"/>
</dbReference>
<sequence length="1212" mass="131475">MDAPRTITVDGNEAAARVAHLTNEVIAIYPITPASPMGEWSDEWSSRGKKNLWGSVPRVIEMQSEAGAAGTIHGALQAGALTTTFTASQGLLLMLPNMYKIAGELSPTVFHIAARSLACQALSIFGDHSDVMSARATGFSMLASNCPQEVMDMALIAQAATLRGRIPVLHFFDGFRTSHEVAKITEVDRDTVRAMIDEASVHAHRRRALSPEHPVLRGSSQNPDVYFQARETVNPYYHAFPGLVQQAMDDFATLTGRQYQLFDYQGHPQAERVIVLMGSGAEAAQETIDYLVAQDEQVGLLKVRLFRPFDPAALLAALPTTTRAIAVLDRTKEPGADGEPLYKDVLTALARDSMGDPHFPALPMVIGGRFGLSSKEFTPGMVKAVLDELKSDSPKNGFTIGIHDDLSHSSLKWDMDFRTDALANSVQALFYGLGSDGTVSANKNSIKIIGEATDLHAQGYFVYDSKKSGAITVSHLRFGPQPIHASYLIEAGEANFIGCHQPHFIDNVEILSRAAQGAVFLVNSPEPSDRFWDSLPTHVRSAVLEKELSVYCIDAYQVAADCGLGKRINTIMQTCFFAISGVLPKDEAITAIKTAVEKSYGRRGRRIVELNFRAIDAALAGLHQITPGLPGQDELPLHPELSTDASFADRVTQQIMAGLGDRIPVSQLPDDGSFPLGTAKLEKRNLALEIPVWDADLCTQCGKCALVCPHAAIRSKVFSADMMASAPPTFKAVATLSKDYPDHLLMSYQVAPQDCTGCTLCVDICPIRDKSHSSHKALNMAAQAPLCEAERDNWAFFDALPAYPRRELKTSTIPGSMVLEPLFEFSGACVGCGETPYLKLASQLFGDRMVIANATGCSSIYGGNLPTTPWATNDEGRGPAWNNSLFEDNAEFGLGIRVAIDQQVTHARELLQALADRLDPALVSAILSADESDEAGIYEQRQRVQALRKALASIEGEAAANLLELAENLCRKSVWSIGGDGWAYDIGYGGLDHVLASGENLNILVLDTEVYSNTGGQTSKATPRGAVAKFSAGGKAVAKKDLALLAMEYPNVYVAHIAYGAKDTQTLKAFLEAEAHPGPALIIAYSPCIAHGVDLSNNHRQQDMAVKSGHWPLFRFNPARLAMGQSPLQLDSKAPSIPYRQYMESETRFSMLWHSHPEDAEAFAAQAQQDIDSRFGHYQQLAAMDWNEGETLSGARAQVRKQAEKKDNGEES</sequence>
<dbReference type="InterPro" id="IPR002880">
    <property type="entry name" value="Pyrv_Fd/Flavodoxin_OxRdtase_N"/>
</dbReference>
<dbReference type="InterPro" id="IPR009014">
    <property type="entry name" value="Transketo_C/PFOR_II"/>
</dbReference>
<evidence type="ECO:0000256" key="8">
    <source>
        <dbReference type="ARBA" id="ARBA00023014"/>
    </source>
</evidence>
<dbReference type="SMART" id="SM00890">
    <property type="entry name" value="EKR"/>
    <property type="match status" value="1"/>
</dbReference>
<dbReference type="Pfam" id="PF01558">
    <property type="entry name" value="POR"/>
    <property type="match status" value="1"/>
</dbReference>
<dbReference type="InterPro" id="IPR019752">
    <property type="entry name" value="Pyrv/ketoisovalerate_OxRed_cat"/>
</dbReference>
<dbReference type="InterPro" id="IPR017896">
    <property type="entry name" value="4Fe4S_Fe-S-bd"/>
</dbReference>
<evidence type="ECO:0000256" key="1">
    <source>
        <dbReference type="ARBA" id="ARBA00009032"/>
    </source>
</evidence>
<dbReference type="SUPFAM" id="SSF54862">
    <property type="entry name" value="4Fe-4S ferredoxins"/>
    <property type="match status" value="1"/>
</dbReference>
<feature type="compositionally biased region" description="Basic and acidic residues" evidence="10">
    <location>
        <begin position="1201"/>
        <end position="1212"/>
    </location>
</feature>
<evidence type="ECO:0000256" key="10">
    <source>
        <dbReference type="SAM" id="MobiDB-lite"/>
    </source>
</evidence>
<keyword evidence="4" id="KW-0479">Metal-binding</keyword>
<evidence type="ECO:0000256" key="9">
    <source>
        <dbReference type="PIRNR" id="PIRNR000159"/>
    </source>
</evidence>
<dbReference type="Gene3D" id="3.40.50.970">
    <property type="match status" value="2"/>
</dbReference>
<keyword evidence="2 9" id="KW-0813">Transport</keyword>
<protein>
    <recommendedName>
        <fullName evidence="9">Pyruvate-flavodoxin oxidoreductase</fullName>
        <ecNumber evidence="9">1.2.7.-</ecNumber>
    </recommendedName>
</protein>
<keyword evidence="7" id="KW-0408">Iron</keyword>
<evidence type="ECO:0000256" key="2">
    <source>
        <dbReference type="ARBA" id="ARBA00022448"/>
    </source>
</evidence>
<dbReference type="Gene3D" id="3.40.50.920">
    <property type="match status" value="1"/>
</dbReference>
<keyword evidence="6 9" id="KW-0560">Oxidoreductase</keyword>
<dbReference type="InterPro" id="IPR017900">
    <property type="entry name" value="4Fe4S_Fe_S_CS"/>
</dbReference>
<feature type="region of interest" description="Disordered" evidence="10">
    <location>
        <begin position="1193"/>
        <end position="1212"/>
    </location>
</feature>